<accession>A0A9K3LP45</accession>
<organism evidence="3 4">
    <name type="scientific">Nitzschia inconspicua</name>
    <dbReference type="NCBI Taxonomy" id="303405"/>
    <lineage>
        <taxon>Eukaryota</taxon>
        <taxon>Sar</taxon>
        <taxon>Stramenopiles</taxon>
        <taxon>Ochrophyta</taxon>
        <taxon>Bacillariophyta</taxon>
        <taxon>Bacillariophyceae</taxon>
        <taxon>Bacillariophycidae</taxon>
        <taxon>Bacillariales</taxon>
        <taxon>Bacillariaceae</taxon>
        <taxon>Nitzschia</taxon>
    </lineage>
</organism>
<keyword evidence="4" id="KW-1185">Reference proteome</keyword>
<dbReference type="EMBL" id="JAGRRH010000009">
    <property type="protein sequence ID" value="KAG7365522.1"/>
    <property type="molecule type" value="Genomic_DNA"/>
</dbReference>
<comment type="caution">
    <text evidence="3">The sequence shown here is derived from an EMBL/GenBank/DDBJ whole genome shotgun (WGS) entry which is preliminary data.</text>
</comment>
<sequence>MKLSTAIALLTAATTTIPGVFGGYYDYEIPAYPDVAENTMAWPAKPEFVPLNACKGIHVGLDTKFDYTIEVDHCLLDCKGYALRGQGLDPVVYVRNGGQLVNCPINVEQDSTGVVCDKGDCFLLDVSCHGEKNFDECVLIKNRARNVVMLLLEAIDPNGAYGVRALQACDANIWLEGSNIQNQRKDGVSITKIKNLIMNHNEISYNGLNGVDARNVANYVVALASYFNDNGDKGFDTKRTKAFLFAFNEANRNQKNGLQVLTTSGANVGIFHSHFDNNGFGAAGDDKSNKNGLSIEGPNKVEIVDVYAQYNHGDGFNMNNVHYLMVRNSYAAYNKADGFDLRRITNAKIYKVDAYQNYLTGLRSFANGELYVEDSSAFHENGLDTGVASKDRSGLFVVKTKKAFISETSSYKNGGYGYFVYDVPELYIEYTKAYENYDNGFDIETSAEVEILNDTTSVNNQGNGFTLTDIARLYISEHVQASYNENRGFDIQDVGHVEIRATDSFKNKADGFYLSAVQYISAEGSVSAHNGKDGIFIENGKVPTEVVYDDVVACENGDDGMVFQGGFDDESFWFTPKYDVFSCDNHDLDLQFDGIVDVSFVSSDSVASEKATYTASDGVHANEYGGINDITADTCADKNGDEHVQPCKDLNIAPCAYFVCPSFK</sequence>
<evidence type="ECO:0000259" key="2">
    <source>
        <dbReference type="Pfam" id="PF13229"/>
    </source>
</evidence>
<dbReference type="SMART" id="SM00710">
    <property type="entry name" value="PbH1"/>
    <property type="match status" value="9"/>
</dbReference>
<gene>
    <name evidence="3" type="ORF">IV203_038726</name>
</gene>
<dbReference type="InterPro" id="IPR039448">
    <property type="entry name" value="Beta_helix"/>
</dbReference>
<reference evidence="3" key="2">
    <citation type="submission" date="2021-04" db="EMBL/GenBank/DDBJ databases">
        <authorList>
            <person name="Podell S."/>
        </authorList>
    </citation>
    <scope>NUCLEOTIDE SEQUENCE</scope>
    <source>
        <strain evidence="3">Hildebrandi</strain>
    </source>
</reference>
<evidence type="ECO:0000313" key="3">
    <source>
        <dbReference type="EMBL" id="KAG7365522.1"/>
    </source>
</evidence>
<proteinExistence type="predicted"/>
<dbReference type="InterPro" id="IPR006626">
    <property type="entry name" value="PbH1"/>
</dbReference>
<evidence type="ECO:0000313" key="4">
    <source>
        <dbReference type="Proteomes" id="UP000693970"/>
    </source>
</evidence>
<reference evidence="3" key="1">
    <citation type="journal article" date="2021" name="Sci. Rep.">
        <title>Diploid genomic architecture of Nitzschia inconspicua, an elite biomass production diatom.</title>
        <authorList>
            <person name="Oliver A."/>
            <person name="Podell S."/>
            <person name="Pinowska A."/>
            <person name="Traller J.C."/>
            <person name="Smith S.R."/>
            <person name="McClure R."/>
            <person name="Beliaev A."/>
            <person name="Bohutskyi P."/>
            <person name="Hill E.A."/>
            <person name="Rabines A."/>
            <person name="Zheng H."/>
            <person name="Allen L.Z."/>
            <person name="Kuo A."/>
            <person name="Grigoriev I.V."/>
            <person name="Allen A.E."/>
            <person name="Hazlebeck D."/>
            <person name="Allen E.E."/>
        </authorList>
    </citation>
    <scope>NUCLEOTIDE SEQUENCE</scope>
    <source>
        <strain evidence="3">Hildebrandi</strain>
    </source>
</reference>
<dbReference type="AlphaFoldDB" id="A0A9K3LP45"/>
<feature type="signal peptide" evidence="1">
    <location>
        <begin position="1"/>
        <end position="22"/>
    </location>
</feature>
<dbReference type="Pfam" id="PF13229">
    <property type="entry name" value="Beta_helix"/>
    <property type="match status" value="1"/>
</dbReference>
<dbReference type="Proteomes" id="UP000693970">
    <property type="component" value="Unassembled WGS sequence"/>
</dbReference>
<protein>
    <recommendedName>
        <fullName evidence="2">Right handed beta helix domain-containing protein</fullName>
    </recommendedName>
</protein>
<feature type="chain" id="PRO_5039934492" description="Right handed beta helix domain-containing protein" evidence="1">
    <location>
        <begin position="23"/>
        <end position="664"/>
    </location>
</feature>
<name>A0A9K3LP45_9STRA</name>
<evidence type="ECO:0000256" key="1">
    <source>
        <dbReference type="SAM" id="SignalP"/>
    </source>
</evidence>
<feature type="domain" description="Right handed beta helix" evidence="2">
    <location>
        <begin position="155"/>
        <end position="282"/>
    </location>
</feature>
<keyword evidence="1" id="KW-0732">Signal</keyword>